<name>A0A8S1TMN2_9CILI</name>
<keyword evidence="1" id="KW-0472">Membrane</keyword>
<evidence type="ECO:0000313" key="2">
    <source>
        <dbReference type="EMBL" id="CAD8152279.1"/>
    </source>
</evidence>
<accession>A0A8S1TMN2</accession>
<evidence type="ECO:0008006" key="4">
    <source>
        <dbReference type="Google" id="ProtNLM"/>
    </source>
</evidence>
<gene>
    <name evidence="2" type="ORF">PPENT_87.1.T0220369</name>
</gene>
<proteinExistence type="predicted"/>
<keyword evidence="1" id="KW-1133">Transmembrane helix</keyword>
<reference evidence="2" key="1">
    <citation type="submission" date="2021-01" db="EMBL/GenBank/DDBJ databases">
        <authorList>
            <consortium name="Genoscope - CEA"/>
            <person name="William W."/>
        </authorList>
    </citation>
    <scope>NUCLEOTIDE SEQUENCE</scope>
</reference>
<dbReference type="PANTHER" id="PTHR12621">
    <property type="entry name" value="CYSTEINE AND HISTIDINE-RICH DOMAIN CHORD -CONTAINING PROTEIN"/>
    <property type="match status" value="1"/>
</dbReference>
<evidence type="ECO:0000313" key="3">
    <source>
        <dbReference type="Proteomes" id="UP000689195"/>
    </source>
</evidence>
<dbReference type="GO" id="GO:0008270">
    <property type="term" value="F:zinc ion binding"/>
    <property type="evidence" value="ECO:0007669"/>
    <property type="project" value="TreeGrafter"/>
</dbReference>
<organism evidence="2 3">
    <name type="scientific">Paramecium pentaurelia</name>
    <dbReference type="NCBI Taxonomy" id="43138"/>
    <lineage>
        <taxon>Eukaryota</taxon>
        <taxon>Sar</taxon>
        <taxon>Alveolata</taxon>
        <taxon>Ciliophora</taxon>
        <taxon>Intramacronucleata</taxon>
        <taxon>Oligohymenophorea</taxon>
        <taxon>Peniculida</taxon>
        <taxon>Parameciidae</taxon>
        <taxon>Paramecium</taxon>
    </lineage>
</organism>
<sequence length="478" mass="55846">MLTILEKFDIFGVPIKLKTIKQQEQFKTSQSGVITIIIMILSLAYFIYVIQQWINGQLIPKVTSSQRMIDYTTYEWQNGEISFTLYDLSSKINPFTKQNNIIMTVLLEISGLYVSAEPRFLYSTLQMNGDKNVITIDKGKLVLSQIDGTKEENQENIKQYFVFFTKCRQDWMEEGGYCADPQEIEDYFSTNHGLLFLSINLQQYNYETLEFDEIKKTQFFAFEESSPFYSQVILQKQLTTIDNAVLLNSFQKFEVIKDYQVNTQAVSKKFAQDTIKTQDGSKFEFESLCTFVFRIDNIEANETILMPKLGEVLAQIGSIVNIIMLLKILSNMINTAMLESTILHQIIEIYYPQFKQVQITKNFLGQVKQVRYKGVEIKLAHFQHKYNQLLEIARMKFTFNNLIQELSRVQLVLVNQIGMENIKKIFKIEEDLKFFEQDRSSSSNSNFQVQNLVSISPEESPKRQEFERFVLFNTEFSQ</sequence>
<keyword evidence="3" id="KW-1185">Reference proteome</keyword>
<dbReference type="PANTHER" id="PTHR12621:SF7">
    <property type="entry name" value="CYSTEINE AND HISTIDINE-RICH DOMAIN-CONTAINING PROTEIN 1"/>
    <property type="match status" value="1"/>
</dbReference>
<keyword evidence="1" id="KW-0812">Transmembrane</keyword>
<dbReference type="AlphaFoldDB" id="A0A8S1TMN2"/>
<protein>
    <recommendedName>
        <fullName evidence="4">Transmembrane protein</fullName>
    </recommendedName>
</protein>
<dbReference type="Proteomes" id="UP000689195">
    <property type="component" value="Unassembled WGS sequence"/>
</dbReference>
<evidence type="ECO:0000256" key="1">
    <source>
        <dbReference type="SAM" id="Phobius"/>
    </source>
</evidence>
<dbReference type="OrthoDB" id="293266at2759"/>
<comment type="caution">
    <text evidence="2">The sequence shown here is derived from an EMBL/GenBank/DDBJ whole genome shotgun (WGS) entry which is preliminary data.</text>
</comment>
<dbReference type="EMBL" id="CAJJDO010000022">
    <property type="protein sequence ID" value="CAD8152279.1"/>
    <property type="molecule type" value="Genomic_DNA"/>
</dbReference>
<feature type="transmembrane region" description="Helical" evidence="1">
    <location>
        <begin position="31"/>
        <end position="50"/>
    </location>
</feature>